<proteinExistence type="predicted"/>
<dbReference type="Proteomes" id="UP000028487">
    <property type="component" value="Unassembled WGS sequence"/>
</dbReference>
<gene>
    <name evidence="3" type="ORF">XBFM1_1730022</name>
</gene>
<organism evidence="3 4">
    <name type="scientific">Xenorhabdus bovienii str. feltiae Moldova</name>
    <dbReference type="NCBI Taxonomy" id="1398200"/>
    <lineage>
        <taxon>Bacteria</taxon>
        <taxon>Pseudomonadati</taxon>
        <taxon>Pseudomonadota</taxon>
        <taxon>Gammaproteobacteria</taxon>
        <taxon>Enterobacterales</taxon>
        <taxon>Morganellaceae</taxon>
        <taxon>Xenorhabdus</taxon>
    </lineage>
</organism>
<accession>A0A077NQ17</accession>
<feature type="transmembrane region" description="Helical" evidence="1">
    <location>
        <begin position="41"/>
        <end position="62"/>
    </location>
</feature>
<reference evidence="3" key="1">
    <citation type="submission" date="2013-07" db="EMBL/GenBank/DDBJ databases">
        <title>Sub-species coevolution in mutualistic symbiosis.</title>
        <authorList>
            <person name="Murfin K."/>
            <person name="Klassen J."/>
            <person name="Lee M."/>
            <person name="Forst S."/>
            <person name="Stock P."/>
            <person name="Goodrich-Blair H."/>
        </authorList>
    </citation>
    <scope>NUCLEOTIDE SEQUENCE [LARGE SCALE GENOMIC DNA]</scope>
    <source>
        <strain evidence="3">Feltiae Moldova</strain>
    </source>
</reference>
<evidence type="ECO:0000313" key="3">
    <source>
        <dbReference type="EMBL" id="CDH00634.1"/>
    </source>
</evidence>
<dbReference type="EMBL" id="CBSV010000083">
    <property type="protein sequence ID" value="CDH00634.1"/>
    <property type="molecule type" value="Genomic_DNA"/>
</dbReference>
<evidence type="ECO:0000313" key="4">
    <source>
        <dbReference type="Proteomes" id="UP000028487"/>
    </source>
</evidence>
<dbReference type="InterPro" id="IPR025588">
    <property type="entry name" value="YcxB-like_C"/>
</dbReference>
<dbReference type="HOGENOM" id="CLU_117180_0_0_6"/>
<comment type="caution">
    <text evidence="3">The sequence shown here is derived from an EMBL/GenBank/DDBJ whole genome shotgun (WGS) entry which is preliminary data.</text>
</comment>
<keyword evidence="1" id="KW-0812">Transmembrane</keyword>
<dbReference type="AlphaFoldDB" id="A0A077NQ17"/>
<sequence>MKSRYDIRYSLSALELSKITKSIKDHRKTEIMKPYGMFINMWKICFFGAGFAVFLLFLNAVILNLKADDVSDAIIRIKDMNICAFVLLGVSLVGFGITEKLEQFVMKKNEKKEQDNQEYVRHVKINRHYIENVQVFGSVKAFWSFIKKAYINEEFMFIQTNDNEFIVLPARSLASEEEFQQLFRFITEQINNHSK</sequence>
<protein>
    <recommendedName>
        <fullName evidence="2">YcxB-like C-terminal domain-containing protein</fullName>
    </recommendedName>
</protein>
<keyword evidence="1" id="KW-0472">Membrane</keyword>
<feature type="domain" description="YcxB-like C-terminal" evidence="2">
    <location>
        <begin position="137"/>
        <end position="185"/>
    </location>
</feature>
<feature type="transmembrane region" description="Helical" evidence="1">
    <location>
        <begin position="82"/>
        <end position="98"/>
    </location>
</feature>
<dbReference type="Pfam" id="PF14317">
    <property type="entry name" value="YcxB"/>
    <property type="match status" value="1"/>
</dbReference>
<evidence type="ECO:0000256" key="1">
    <source>
        <dbReference type="SAM" id="Phobius"/>
    </source>
</evidence>
<keyword evidence="1" id="KW-1133">Transmembrane helix</keyword>
<evidence type="ECO:0000259" key="2">
    <source>
        <dbReference type="Pfam" id="PF14317"/>
    </source>
</evidence>
<name>A0A077NQ17_XENBV</name>
<dbReference type="RefSeq" id="WP_051863023.1">
    <property type="nucleotide sequence ID" value="NZ_CAWLWD010000154.1"/>
</dbReference>